<evidence type="ECO:0000256" key="2">
    <source>
        <dbReference type="SAM" id="Phobius"/>
    </source>
</evidence>
<gene>
    <name evidence="3" type="ORF">TrCOL_g12307</name>
</gene>
<reference evidence="4" key="1">
    <citation type="journal article" date="2023" name="Commun. Biol.">
        <title>Genome analysis of Parmales, the sister group of diatoms, reveals the evolutionary specialization of diatoms from phago-mixotrophs to photoautotrophs.</title>
        <authorList>
            <person name="Ban H."/>
            <person name="Sato S."/>
            <person name="Yoshikawa S."/>
            <person name="Yamada K."/>
            <person name="Nakamura Y."/>
            <person name="Ichinomiya M."/>
            <person name="Sato N."/>
            <person name="Blanc-Mathieu R."/>
            <person name="Endo H."/>
            <person name="Kuwata A."/>
            <person name="Ogata H."/>
        </authorList>
    </citation>
    <scope>NUCLEOTIDE SEQUENCE [LARGE SCALE GENOMIC DNA]</scope>
</reference>
<feature type="transmembrane region" description="Helical" evidence="2">
    <location>
        <begin position="272"/>
        <end position="292"/>
    </location>
</feature>
<dbReference type="Proteomes" id="UP001165065">
    <property type="component" value="Unassembled WGS sequence"/>
</dbReference>
<evidence type="ECO:0000256" key="1">
    <source>
        <dbReference type="SAM" id="MobiDB-lite"/>
    </source>
</evidence>
<feature type="transmembrane region" description="Helical" evidence="2">
    <location>
        <begin position="346"/>
        <end position="368"/>
    </location>
</feature>
<dbReference type="EMBL" id="BRYA01000670">
    <property type="protein sequence ID" value="GMI28918.1"/>
    <property type="molecule type" value="Genomic_DNA"/>
</dbReference>
<evidence type="ECO:0000313" key="3">
    <source>
        <dbReference type="EMBL" id="GMI28918.1"/>
    </source>
</evidence>
<proteinExistence type="predicted"/>
<feature type="transmembrane region" description="Helical" evidence="2">
    <location>
        <begin position="313"/>
        <end position="334"/>
    </location>
</feature>
<keyword evidence="2" id="KW-1133">Transmembrane helix</keyword>
<keyword evidence="2" id="KW-0472">Membrane</keyword>
<protein>
    <submittedName>
        <fullName evidence="3">Uncharacterized protein</fullName>
    </submittedName>
</protein>
<dbReference type="AlphaFoldDB" id="A0A9W7G1G7"/>
<feature type="transmembrane region" description="Helical" evidence="2">
    <location>
        <begin position="150"/>
        <end position="171"/>
    </location>
</feature>
<evidence type="ECO:0000313" key="4">
    <source>
        <dbReference type="Proteomes" id="UP001165065"/>
    </source>
</evidence>
<keyword evidence="2" id="KW-0812">Transmembrane</keyword>
<feature type="transmembrane region" description="Helical" evidence="2">
    <location>
        <begin position="90"/>
        <end position="109"/>
    </location>
</feature>
<feature type="transmembrane region" description="Helical" evidence="2">
    <location>
        <begin position="64"/>
        <end position="84"/>
    </location>
</feature>
<sequence length="402" mass="42692">MVDAGLFVGGVVVTLFAGILNGSWNICVKPDAPALVRAVEPEGEKEGWNYDHAWMSMMSSAIPVNLAICFAFIKPSSLFDIVASSTTSDLALICVFSFLWGLGTYGFGLSIQIAGLGMGTTLNMGVIVVVGTFLPLLLDVQSKLNTASGYTIIGGLMICTFSFLAAAKALALKDSDEASLTPPPTPPLPSTDLEDPTSASTIELNVVTTATKPPPPSSLPPSPSEHSTFTKVTVCVVSGILCTMLQFSFVFSEDMRNIAETRYSVPSALSSAVTFFFAITICPIPNVVIPLIKLKRNGKLHYLRSSPHSTSNYLKTLFLMALPWVVQSHLYGISAASLLGPDYGAAVGWPLLIVTTNVTGLVIGWKFLGEWDLAKPETIMYIKFSLALSVLGLGIVSIGGLL</sequence>
<feature type="region of interest" description="Disordered" evidence="1">
    <location>
        <begin position="176"/>
        <end position="196"/>
    </location>
</feature>
<feature type="transmembrane region" description="Helical" evidence="2">
    <location>
        <begin position="380"/>
        <end position="401"/>
    </location>
</feature>
<feature type="transmembrane region" description="Helical" evidence="2">
    <location>
        <begin position="232"/>
        <end position="252"/>
    </location>
</feature>
<feature type="transmembrane region" description="Helical" evidence="2">
    <location>
        <begin position="6"/>
        <end position="27"/>
    </location>
</feature>
<organism evidence="3 4">
    <name type="scientific">Triparma columacea</name>
    <dbReference type="NCBI Taxonomy" id="722753"/>
    <lineage>
        <taxon>Eukaryota</taxon>
        <taxon>Sar</taxon>
        <taxon>Stramenopiles</taxon>
        <taxon>Ochrophyta</taxon>
        <taxon>Bolidophyceae</taxon>
        <taxon>Parmales</taxon>
        <taxon>Triparmaceae</taxon>
        <taxon>Triparma</taxon>
    </lineage>
</organism>
<comment type="caution">
    <text evidence="3">The sequence shown here is derived from an EMBL/GenBank/DDBJ whole genome shotgun (WGS) entry which is preliminary data.</text>
</comment>
<feature type="transmembrane region" description="Helical" evidence="2">
    <location>
        <begin position="121"/>
        <end position="138"/>
    </location>
</feature>
<dbReference type="OrthoDB" id="200689at2759"/>
<keyword evidence="4" id="KW-1185">Reference proteome</keyword>
<accession>A0A9W7G1G7</accession>
<name>A0A9W7G1G7_9STRA</name>